<name>A0A073I0Q5_9SPIT</name>
<accession>A0A073I0Q5</accession>
<gene>
    <name evidence="1" type="ORF">OXYTRIMIC_574</name>
</gene>
<dbReference type="EMBL" id="ARYC01000659">
    <property type="protein sequence ID" value="KEJ83070.1"/>
    <property type="molecule type" value="Genomic_DNA"/>
</dbReference>
<proteinExistence type="predicted"/>
<reference evidence="2" key="1">
    <citation type="journal article" date="2014" name="Cell">
        <title>The Architecture of a Scrambled Genome Reveals Massive Levels of Genomic Rearrangement during Development.</title>
        <authorList>
            <person name="Chen X."/>
            <person name="Bracht J.R."/>
            <person name="Goldman A.D."/>
            <person name="Dolzhenko E."/>
            <person name="Clay D.M."/>
            <person name="Swart E.C."/>
            <person name="Perlman D.H."/>
            <person name="Doak T.G."/>
            <person name="Stuart A."/>
            <person name="Amemiya C.T."/>
            <person name="Sebra R.P."/>
            <person name="Landweber L.F."/>
        </authorList>
    </citation>
    <scope>NUCLEOTIDE SEQUENCE [LARGE SCALE GENOMIC DNA]</scope>
    <source>
        <strain evidence="2">JRB310</strain>
    </source>
</reference>
<keyword evidence="2" id="KW-1185">Reference proteome</keyword>
<evidence type="ECO:0000313" key="2">
    <source>
        <dbReference type="Proteomes" id="UP000053232"/>
    </source>
</evidence>
<organism evidence="1 2">
    <name type="scientific">Oxytricha trifallax</name>
    <dbReference type="NCBI Taxonomy" id="1172189"/>
    <lineage>
        <taxon>Eukaryota</taxon>
        <taxon>Sar</taxon>
        <taxon>Alveolata</taxon>
        <taxon>Ciliophora</taxon>
        <taxon>Intramacronucleata</taxon>
        <taxon>Spirotrichea</taxon>
        <taxon>Stichotrichia</taxon>
        <taxon>Sporadotrichida</taxon>
        <taxon>Oxytrichidae</taxon>
        <taxon>Oxytrichinae</taxon>
        <taxon>Oxytricha</taxon>
    </lineage>
</organism>
<dbReference type="AlphaFoldDB" id="A0A073I0Q5"/>
<evidence type="ECO:0000313" key="1">
    <source>
        <dbReference type="EMBL" id="KEJ83070.1"/>
    </source>
</evidence>
<protein>
    <submittedName>
        <fullName evidence="1">Uncharacterized protein</fullName>
    </submittedName>
</protein>
<sequence>MSGTFLFLPSRPRNIDKCTPKSKKNCRINRRGSATHSLTAEFLETMIREDEKFPFNLVLLAMYFQQRLASDGDAELMQDKETVIENTYVETNDSKPEVKK</sequence>
<dbReference type="Proteomes" id="UP000053232">
    <property type="component" value="Unassembled WGS sequence"/>
</dbReference>
<comment type="caution">
    <text evidence="1">The sequence shown here is derived from an EMBL/GenBank/DDBJ whole genome shotgun (WGS) entry which is preliminary data.</text>
</comment>